<gene>
    <name evidence="1" type="ORF">H2LOC_002730</name>
</gene>
<dbReference type="Proteomes" id="UP000309061">
    <property type="component" value="Chromosome"/>
</dbReference>
<sequence length="66" mass="7431">MLLHVRFRPDTTVLKIDYCPSDLTPEEWFKRLCARAGGKFATRAGGRGFFRLTPAELEALAAPRAH</sequence>
<evidence type="ECO:0000313" key="1">
    <source>
        <dbReference type="EMBL" id="QGM47925.1"/>
    </source>
</evidence>
<accession>A0A6B8KLJ9</accession>
<proteinExistence type="predicted"/>
<dbReference type="KEGG" id="mhey:H2LOC_002730"/>
<name>A0A6B8KLJ9_9HYPH</name>
<dbReference type="AlphaFoldDB" id="A0A6B8KLJ9"/>
<keyword evidence="2" id="KW-1185">Reference proteome</keyword>
<protein>
    <submittedName>
        <fullName evidence="1">Uncharacterized protein</fullName>
    </submittedName>
</protein>
<evidence type="ECO:0000313" key="2">
    <source>
        <dbReference type="Proteomes" id="UP000309061"/>
    </source>
</evidence>
<organism evidence="1 2">
    <name type="scientific">Methylocystis heyeri</name>
    <dbReference type="NCBI Taxonomy" id="391905"/>
    <lineage>
        <taxon>Bacteria</taxon>
        <taxon>Pseudomonadati</taxon>
        <taxon>Pseudomonadota</taxon>
        <taxon>Alphaproteobacteria</taxon>
        <taxon>Hyphomicrobiales</taxon>
        <taxon>Methylocystaceae</taxon>
        <taxon>Methylocystis</taxon>
    </lineage>
</organism>
<reference evidence="1 2" key="1">
    <citation type="submission" date="2019-11" db="EMBL/GenBank/DDBJ databases">
        <title>The genome sequence of Methylocystis heyeri.</title>
        <authorList>
            <person name="Oshkin I.Y."/>
            <person name="Miroshnikov K."/>
            <person name="Dedysh S.N."/>
        </authorList>
    </citation>
    <scope>NUCLEOTIDE SEQUENCE [LARGE SCALE GENOMIC DNA]</scope>
    <source>
        <strain evidence="1 2">H2</strain>
    </source>
</reference>
<dbReference type="OrthoDB" id="8451390at2"/>
<dbReference type="EMBL" id="CP046052">
    <property type="protein sequence ID" value="QGM47925.1"/>
    <property type="molecule type" value="Genomic_DNA"/>
</dbReference>